<evidence type="ECO:0000313" key="8">
    <source>
        <dbReference type="Proteomes" id="UP001500274"/>
    </source>
</evidence>
<sequence>MSSDQGRRERGKQLKRERISAAARDLFDEFGYARVTTQQVADRADVAVGTVFRYAATKAELLLMVRNEEVRQAVRRGLEAARAVPDAAEAVRAALSPLFDTAAQRAADAAVYQRELMFGDADDPHRADGLSVVAELEDGIARILTGGQASAAARSAARAIFACAHIVLVRPRGEEGFDTTDLPTQIAQIVAGYRAGAGETAADRPRSERRETPVRKKR</sequence>
<accession>A0ABN3PA62</accession>
<dbReference type="PANTHER" id="PTHR30055">
    <property type="entry name" value="HTH-TYPE TRANSCRIPTIONAL REGULATOR RUTR"/>
    <property type="match status" value="1"/>
</dbReference>
<proteinExistence type="predicted"/>
<feature type="region of interest" description="Disordered" evidence="5">
    <location>
        <begin position="197"/>
        <end position="218"/>
    </location>
</feature>
<dbReference type="Gene3D" id="1.10.357.10">
    <property type="entry name" value="Tetracycline Repressor, domain 2"/>
    <property type="match status" value="1"/>
</dbReference>
<name>A0ABN3PA62_9MICO</name>
<keyword evidence="8" id="KW-1185">Reference proteome</keyword>
<keyword evidence="3" id="KW-0804">Transcription</keyword>
<dbReference type="Proteomes" id="UP001500274">
    <property type="component" value="Unassembled WGS sequence"/>
</dbReference>
<gene>
    <name evidence="7" type="ORF">GCM10009862_13760</name>
</gene>
<reference evidence="7 8" key="1">
    <citation type="journal article" date="2019" name="Int. J. Syst. Evol. Microbiol.">
        <title>The Global Catalogue of Microorganisms (GCM) 10K type strain sequencing project: providing services to taxonomists for standard genome sequencing and annotation.</title>
        <authorList>
            <consortium name="The Broad Institute Genomics Platform"/>
            <consortium name="The Broad Institute Genome Sequencing Center for Infectious Disease"/>
            <person name="Wu L."/>
            <person name="Ma J."/>
        </authorList>
    </citation>
    <scope>NUCLEOTIDE SEQUENCE [LARGE SCALE GENOMIC DNA]</scope>
    <source>
        <strain evidence="7 8">JCM 16365</strain>
    </source>
</reference>
<dbReference type="InterPro" id="IPR009057">
    <property type="entry name" value="Homeodomain-like_sf"/>
</dbReference>
<evidence type="ECO:0000256" key="5">
    <source>
        <dbReference type="SAM" id="MobiDB-lite"/>
    </source>
</evidence>
<evidence type="ECO:0000256" key="4">
    <source>
        <dbReference type="PROSITE-ProRule" id="PRU00335"/>
    </source>
</evidence>
<feature type="domain" description="HTH tetR-type" evidence="6">
    <location>
        <begin position="13"/>
        <end position="73"/>
    </location>
</feature>
<evidence type="ECO:0000259" key="6">
    <source>
        <dbReference type="PROSITE" id="PS50977"/>
    </source>
</evidence>
<evidence type="ECO:0000256" key="3">
    <source>
        <dbReference type="ARBA" id="ARBA00023163"/>
    </source>
</evidence>
<dbReference type="RefSeq" id="WP_344228042.1">
    <property type="nucleotide sequence ID" value="NZ_BAAARI010000011.1"/>
</dbReference>
<dbReference type="SUPFAM" id="SSF46689">
    <property type="entry name" value="Homeodomain-like"/>
    <property type="match status" value="1"/>
</dbReference>
<feature type="compositionally biased region" description="Basic and acidic residues" evidence="5">
    <location>
        <begin position="201"/>
        <end position="218"/>
    </location>
</feature>
<feature type="DNA-binding region" description="H-T-H motif" evidence="4">
    <location>
        <begin position="36"/>
        <end position="55"/>
    </location>
</feature>
<dbReference type="PANTHER" id="PTHR30055:SF234">
    <property type="entry name" value="HTH-TYPE TRANSCRIPTIONAL REGULATOR BETI"/>
    <property type="match status" value="1"/>
</dbReference>
<protein>
    <recommendedName>
        <fullName evidence="6">HTH tetR-type domain-containing protein</fullName>
    </recommendedName>
</protein>
<comment type="caution">
    <text evidence="7">The sequence shown here is derived from an EMBL/GenBank/DDBJ whole genome shotgun (WGS) entry which is preliminary data.</text>
</comment>
<evidence type="ECO:0000256" key="2">
    <source>
        <dbReference type="ARBA" id="ARBA00023125"/>
    </source>
</evidence>
<organism evidence="7 8">
    <name type="scientific">Microbacterium binotii</name>
    <dbReference type="NCBI Taxonomy" id="462710"/>
    <lineage>
        <taxon>Bacteria</taxon>
        <taxon>Bacillati</taxon>
        <taxon>Actinomycetota</taxon>
        <taxon>Actinomycetes</taxon>
        <taxon>Micrococcales</taxon>
        <taxon>Microbacteriaceae</taxon>
        <taxon>Microbacterium</taxon>
    </lineage>
</organism>
<evidence type="ECO:0000313" key="7">
    <source>
        <dbReference type="EMBL" id="GAA2575749.1"/>
    </source>
</evidence>
<evidence type="ECO:0000256" key="1">
    <source>
        <dbReference type="ARBA" id="ARBA00023015"/>
    </source>
</evidence>
<dbReference type="EMBL" id="BAAARI010000011">
    <property type="protein sequence ID" value="GAA2575749.1"/>
    <property type="molecule type" value="Genomic_DNA"/>
</dbReference>
<keyword evidence="1" id="KW-0805">Transcription regulation</keyword>
<keyword evidence="2 4" id="KW-0238">DNA-binding</keyword>
<dbReference type="PROSITE" id="PS50977">
    <property type="entry name" value="HTH_TETR_2"/>
    <property type="match status" value="1"/>
</dbReference>
<dbReference type="Pfam" id="PF00440">
    <property type="entry name" value="TetR_N"/>
    <property type="match status" value="1"/>
</dbReference>
<dbReference type="InterPro" id="IPR050109">
    <property type="entry name" value="HTH-type_TetR-like_transc_reg"/>
</dbReference>
<dbReference type="InterPro" id="IPR001647">
    <property type="entry name" value="HTH_TetR"/>
</dbReference>
<dbReference type="PRINTS" id="PR00455">
    <property type="entry name" value="HTHTETR"/>
</dbReference>